<sequence length="222" mass="24613">MRLFCCELAFAADQDLSAWLTSPCHHSAILLAHFMRAKCLPLLFQMPHCFCHSCAAHAEAALNETEYPHCEDMSLTYLHSWIALFSENDSAPCALLLSSSQEPVRKKQQGRGTRRSVSPCVPHSRLLEKLTLCFSPTQTSIPLRLRAIWSPLVGFFPEVHDEITKSCHAFVPPLPPPSPPSTALKRKDLCQPTAIKWKAEATHPSKSCSTTSALAGRAYFLA</sequence>
<comment type="caution">
    <text evidence="1">The sequence shown here is derived from an EMBL/GenBank/DDBJ whole genome shotgun (WGS) entry which is preliminary data.</text>
</comment>
<dbReference type="EMBL" id="JAUYZG010000011">
    <property type="protein sequence ID" value="KAK2894881.1"/>
    <property type="molecule type" value="Genomic_DNA"/>
</dbReference>
<protein>
    <submittedName>
        <fullName evidence="1">Uncharacterized protein</fullName>
    </submittedName>
</protein>
<evidence type="ECO:0000313" key="2">
    <source>
        <dbReference type="Proteomes" id="UP001187343"/>
    </source>
</evidence>
<keyword evidence="2" id="KW-1185">Reference proteome</keyword>
<evidence type="ECO:0000313" key="1">
    <source>
        <dbReference type="EMBL" id="KAK2894881.1"/>
    </source>
</evidence>
<gene>
    <name evidence="1" type="ORF">Q8A67_012110</name>
</gene>
<dbReference type="Proteomes" id="UP001187343">
    <property type="component" value="Unassembled WGS sequence"/>
</dbReference>
<reference evidence="1" key="1">
    <citation type="submission" date="2023-08" db="EMBL/GenBank/DDBJ databases">
        <title>Chromosome-level Genome Assembly of mud carp (Cirrhinus molitorella).</title>
        <authorList>
            <person name="Liu H."/>
        </authorList>
    </citation>
    <scope>NUCLEOTIDE SEQUENCE</scope>
    <source>
        <strain evidence="1">Prfri</strain>
        <tissue evidence="1">Muscle</tissue>
    </source>
</reference>
<proteinExistence type="predicted"/>
<organism evidence="1 2">
    <name type="scientific">Cirrhinus molitorella</name>
    <name type="common">mud carp</name>
    <dbReference type="NCBI Taxonomy" id="172907"/>
    <lineage>
        <taxon>Eukaryota</taxon>
        <taxon>Metazoa</taxon>
        <taxon>Chordata</taxon>
        <taxon>Craniata</taxon>
        <taxon>Vertebrata</taxon>
        <taxon>Euteleostomi</taxon>
        <taxon>Actinopterygii</taxon>
        <taxon>Neopterygii</taxon>
        <taxon>Teleostei</taxon>
        <taxon>Ostariophysi</taxon>
        <taxon>Cypriniformes</taxon>
        <taxon>Cyprinidae</taxon>
        <taxon>Labeoninae</taxon>
        <taxon>Labeonini</taxon>
        <taxon>Cirrhinus</taxon>
    </lineage>
</organism>
<dbReference type="AlphaFoldDB" id="A0AA88PTA3"/>
<accession>A0AA88PTA3</accession>
<name>A0AA88PTA3_9TELE</name>